<dbReference type="CDD" id="cd00769">
    <property type="entry name" value="PheRS_beta_core"/>
    <property type="match status" value="1"/>
</dbReference>
<dbReference type="Pfam" id="PF03484">
    <property type="entry name" value="B5"/>
    <property type="match status" value="1"/>
</dbReference>
<evidence type="ECO:0000259" key="13">
    <source>
        <dbReference type="PROSITE" id="PS51483"/>
    </source>
</evidence>
<dbReference type="PROSITE" id="PS51483">
    <property type="entry name" value="B5"/>
    <property type="match status" value="1"/>
</dbReference>
<dbReference type="InterPro" id="IPR009061">
    <property type="entry name" value="DNA-bd_dom_put_sf"/>
</dbReference>
<evidence type="ECO:0000256" key="9">
    <source>
        <dbReference type="ARBA" id="ARBA00023146"/>
    </source>
</evidence>
<dbReference type="AlphaFoldDB" id="A0A1F6A7Z7"/>
<dbReference type="Gene3D" id="3.50.40.10">
    <property type="entry name" value="Phenylalanyl-trna Synthetase, Chain B, domain 3"/>
    <property type="match status" value="1"/>
</dbReference>
<comment type="subunit">
    <text evidence="2 11">Tetramer of two alpha and two beta subunits.</text>
</comment>
<dbReference type="Pfam" id="PF03147">
    <property type="entry name" value="FDX-ACB"/>
    <property type="match status" value="1"/>
</dbReference>
<dbReference type="Gene3D" id="3.30.56.10">
    <property type="match status" value="2"/>
</dbReference>
<dbReference type="GO" id="GO:0004826">
    <property type="term" value="F:phenylalanine-tRNA ligase activity"/>
    <property type="evidence" value="ECO:0007669"/>
    <property type="project" value="UniProtKB-UniRule"/>
</dbReference>
<evidence type="ECO:0000256" key="3">
    <source>
        <dbReference type="ARBA" id="ARBA00022598"/>
    </source>
</evidence>
<evidence type="ECO:0000256" key="11">
    <source>
        <dbReference type="HAMAP-Rule" id="MF_00283"/>
    </source>
</evidence>
<dbReference type="STRING" id="1798384.A3D03_04055"/>
<feature type="binding site" evidence="11">
    <location>
        <position position="358"/>
    </location>
    <ligand>
        <name>Mg(2+)</name>
        <dbReference type="ChEBI" id="CHEBI:18420"/>
        <note>shared with alpha subunit</note>
    </ligand>
</feature>
<keyword evidence="6 11" id="KW-0067">ATP-binding</keyword>
<sequence length="678" mass="77275">MNILVTDSWLREYLETDATPQQLKDCLSLCGPSVERINKVNNDYIYEIEITSNRADCASVYGIAREAVAILPRFGIKAALKQLKGGRMESFRVKESNHLPMEVSDPEIICNRIMGVVMEVDFMKPSPAYIKDRIEKSGIRSLNNLVDITNYVMLELGHPSHVFDYDRIKTHKFLIRFAKKNEPIETLDNKKYLLNSEDVIIDDGTGRVIDLPGIMGTENSVVNKNTRRIFFFIESNNPVLIRKTSMRYGIRTMAATINEKHPDSELVKTALLRGIELYQELAGGKVAGELIDIYPRKSKPTTIKTTIEFINDRLGIVLKKSEIVSILESLSFHISEQNTSLEITPPTFRQFDVTIPEDIAEEVARIYGYHNLPSKLMSGEIPVTNRPKILDIEEKIKQILKYWGHTEVYNYSFISGELIAKANLKTSAHLKVANPLTSDIEYMRISLIPSMLDTVARNQFYSDNLQLFELANVYLPKKNDLPDEVPILALSNQNNFYKIKGFVELLLKEVGIAGVKENIPSNQNDFAGTWSHFWHPKQTVSLVKSGKIIAYIGKIHPAISQNFQIKNALYLAVLNVEILVDLSNPAKSYIPIPLYPAVIEDLTIQYPPKTYIGPLISEIYKINKIVKKVEMVDHYHNSTTLRITYQDEKKNLKSEDVKNVRDKILQTLTSKYKITFKQ</sequence>
<comment type="catalytic activity">
    <reaction evidence="10 11">
        <text>tRNA(Phe) + L-phenylalanine + ATP = L-phenylalanyl-tRNA(Phe) + AMP + diphosphate + H(+)</text>
        <dbReference type="Rhea" id="RHEA:19413"/>
        <dbReference type="Rhea" id="RHEA-COMP:9668"/>
        <dbReference type="Rhea" id="RHEA-COMP:9699"/>
        <dbReference type="ChEBI" id="CHEBI:15378"/>
        <dbReference type="ChEBI" id="CHEBI:30616"/>
        <dbReference type="ChEBI" id="CHEBI:33019"/>
        <dbReference type="ChEBI" id="CHEBI:58095"/>
        <dbReference type="ChEBI" id="CHEBI:78442"/>
        <dbReference type="ChEBI" id="CHEBI:78531"/>
        <dbReference type="ChEBI" id="CHEBI:456215"/>
        <dbReference type="EC" id="6.1.1.20"/>
    </reaction>
</comment>
<evidence type="ECO:0000313" key="15">
    <source>
        <dbReference type="Proteomes" id="UP000177092"/>
    </source>
</evidence>
<keyword evidence="8 11" id="KW-0648">Protein biosynthesis</keyword>
<comment type="similarity">
    <text evidence="1 11">Belongs to the phenylalanyl-tRNA synthetase beta subunit family. Type 1 subfamily.</text>
</comment>
<evidence type="ECO:0000256" key="7">
    <source>
        <dbReference type="ARBA" id="ARBA00022842"/>
    </source>
</evidence>
<feature type="binding site" evidence="11">
    <location>
        <position position="361"/>
    </location>
    <ligand>
        <name>Mg(2+)</name>
        <dbReference type="ChEBI" id="CHEBI:18420"/>
        <note>shared with alpha subunit</note>
    </ligand>
</feature>
<dbReference type="InterPro" id="IPR005121">
    <property type="entry name" value="Fdx_antiC-bd"/>
</dbReference>
<keyword evidence="5 11" id="KW-0547">Nucleotide-binding</keyword>
<feature type="binding site" evidence="11">
    <location>
        <position position="362"/>
    </location>
    <ligand>
        <name>Mg(2+)</name>
        <dbReference type="ChEBI" id="CHEBI:18420"/>
        <note>shared with alpha subunit</note>
    </ligand>
</feature>
<dbReference type="SUPFAM" id="SSF46955">
    <property type="entry name" value="Putative DNA-binding domain"/>
    <property type="match status" value="2"/>
</dbReference>
<dbReference type="Gene3D" id="3.30.70.380">
    <property type="entry name" value="Ferrodoxin-fold anticodon-binding domain"/>
    <property type="match status" value="1"/>
</dbReference>
<dbReference type="GO" id="GO:0000287">
    <property type="term" value="F:magnesium ion binding"/>
    <property type="evidence" value="ECO:0007669"/>
    <property type="project" value="UniProtKB-UniRule"/>
</dbReference>
<dbReference type="InterPro" id="IPR020825">
    <property type="entry name" value="Phe-tRNA_synthase-like_B3/B4"/>
</dbReference>
<feature type="binding site" evidence="11">
    <location>
        <position position="352"/>
    </location>
    <ligand>
        <name>Mg(2+)</name>
        <dbReference type="ChEBI" id="CHEBI:18420"/>
        <note>shared with alpha subunit</note>
    </ligand>
</feature>
<dbReference type="SMART" id="SM00874">
    <property type="entry name" value="B5"/>
    <property type="match status" value="1"/>
</dbReference>
<accession>A0A1F6A7Z7</accession>
<dbReference type="InterPro" id="IPR005147">
    <property type="entry name" value="tRNA_synthase_B5-dom"/>
</dbReference>
<dbReference type="InterPro" id="IPR041616">
    <property type="entry name" value="PheRS_beta_core"/>
</dbReference>
<name>A0A1F6A7Z7_9BACT</name>
<protein>
    <recommendedName>
        <fullName evidence="11">Phenylalanine--tRNA ligase beta subunit</fullName>
        <ecNumber evidence="11">6.1.1.20</ecNumber>
    </recommendedName>
    <alternativeName>
        <fullName evidence="11">Phenylalanyl-tRNA synthetase beta subunit</fullName>
        <shortName evidence="11">PheRS</shortName>
    </alternativeName>
</protein>
<dbReference type="Gene3D" id="3.30.930.10">
    <property type="entry name" value="Bira Bifunctional Protein, Domain 2"/>
    <property type="match status" value="1"/>
</dbReference>
<dbReference type="InterPro" id="IPR004532">
    <property type="entry name" value="Phe-tRNA-ligase_IIc_bsu_bact"/>
</dbReference>
<feature type="domain" description="FDX-ACB" evidence="12">
    <location>
        <begin position="593"/>
        <end position="677"/>
    </location>
</feature>
<dbReference type="SMART" id="SM00896">
    <property type="entry name" value="FDX-ACB"/>
    <property type="match status" value="1"/>
</dbReference>
<keyword evidence="7 11" id="KW-0460">Magnesium</keyword>
<dbReference type="GO" id="GO:0009328">
    <property type="term" value="C:phenylalanine-tRNA ligase complex"/>
    <property type="evidence" value="ECO:0007669"/>
    <property type="project" value="TreeGrafter"/>
</dbReference>
<dbReference type="Pfam" id="PF17759">
    <property type="entry name" value="tRNA_synthFbeta"/>
    <property type="match status" value="1"/>
</dbReference>
<organism evidence="14 15">
    <name type="scientific">Candidatus Gottesmanbacteria bacterium RIFCSPHIGHO2_02_FULL_40_13</name>
    <dbReference type="NCBI Taxonomy" id="1798384"/>
    <lineage>
        <taxon>Bacteria</taxon>
        <taxon>Candidatus Gottesmaniibacteriota</taxon>
    </lineage>
</organism>
<dbReference type="SUPFAM" id="SSF55681">
    <property type="entry name" value="Class II aaRS and biotin synthetases"/>
    <property type="match status" value="1"/>
</dbReference>
<comment type="cofactor">
    <cofactor evidence="11">
        <name>Mg(2+)</name>
        <dbReference type="ChEBI" id="CHEBI:18420"/>
    </cofactor>
    <text evidence="11">Binds 2 magnesium ions per tetramer.</text>
</comment>
<proteinExistence type="inferred from homology"/>
<dbReference type="InterPro" id="IPR005146">
    <property type="entry name" value="B3/B4_tRNA-bd"/>
</dbReference>
<dbReference type="GO" id="GO:0006432">
    <property type="term" value="P:phenylalanyl-tRNA aminoacylation"/>
    <property type="evidence" value="ECO:0007669"/>
    <property type="project" value="UniProtKB-UniRule"/>
</dbReference>
<evidence type="ECO:0000256" key="2">
    <source>
        <dbReference type="ARBA" id="ARBA00011209"/>
    </source>
</evidence>
<dbReference type="InterPro" id="IPR036690">
    <property type="entry name" value="Fdx_antiC-bd_sf"/>
</dbReference>
<keyword evidence="9 11" id="KW-0030">Aminoacyl-tRNA synthetase</keyword>
<keyword evidence="11" id="KW-0963">Cytoplasm</keyword>
<evidence type="ECO:0000259" key="12">
    <source>
        <dbReference type="PROSITE" id="PS51447"/>
    </source>
</evidence>
<dbReference type="GO" id="GO:0005524">
    <property type="term" value="F:ATP binding"/>
    <property type="evidence" value="ECO:0007669"/>
    <property type="project" value="UniProtKB-UniRule"/>
</dbReference>
<evidence type="ECO:0000256" key="1">
    <source>
        <dbReference type="ARBA" id="ARBA00008653"/>
    </source>
</evidence>
<evidence type="ECO:0000256" key="4">
    <source>
        <dbReference type="ARBA" id="ARBA00022723"/>
    </source>
</evidence>
<dbReference type="SMART" id="SM00873">
    <property type="entry name" value="B3_4"/>
    <property type="match status" value="1"/>
</dbReference>
<dbReference type="PROSITE" id="PS51447">
    <property type="entry name" value="FDX_ACB"/>
    <property type="match status" value="1"/>
</dbReference>
<feature type="domain" description="B5" evidence="13">
    <location>
        <begin position="298"/>
        <end position="374"/>
    </location>
</feature>
<evidence type="ECO:0000256" key="5">
    <source>
        <dbReference type="ARBA" id="ARBA00022741"/>
    </source>
</evidence>
<evidence type="ECO:0000313" key="14">
    <source>
        <dbReference type="EMBL" id="OGG20825.1"/>
    </source>
</evidence>
<keyword evidence="4 11" id="KW-0479">Metal-binding</keyword>
<dbReference type="InterPro" id="IPR045060">
    <property type="entry name" value="Phe-tRNA-ligase_IIc_bsu"/>
</dbReference>
<dbReference type="PANTHER" id="PTHR10947">
    <property type="entry name" value="PHENYLALANYL-TRNA SYNTHETASE BETA CHAIN AND LEUCINE-RICH REPEAT-CONTAINING PROTEIN 47"/>
    <property type="match status" value="1"/>
</dbReference>
<keyword evidence="3 11" id="KW-0436">Ligase</keyword>
<dbReference type="SUPFAM" id="SSF54991">
    <property type="entry name" value="Anticodon-binding domain of PheRS"/>
    <property type="match status" value="1"/>
</dbReference>
<dbReference type="InterPro" id="IPR045864">
    <property type="entry name" value="aa-tRNA-synth_II/BPL/LPL"/>
</dbReference>
<comment type="caution">
    <text evidence="14">The sequence shown here is derived from an EMBL/GenBank/DDBJ whole genome shotgun (WGS) entry which is preliminary data.</text>
</comment>
<comment type="subcellular location">
    <subcellularLocation>
        <location evidence="11">Cytoplasm</location>
    </subcellularLocation>
</comment>
<dbReference type="Pfam" id="PF03483">
    <property type="entry name" value="B3_4"/>
    <property type="match status" value="1"/>
</dbReference>
<dbReference type="EMBL" id="MFJN01000034">
    <property type="protein sequence ID" value="OGG20825.1"/>
    <property type="molecule type" value="Genomic_DNA"/>
</dbReference>
<dbReference type="HAMAP" id="MF_00283">
    <property type="entry name" value="Phe_tRNA_synth_beta1"/>
    <property type="match status" value="1"/>
</dbReference>
<evidence type="ECO:0000256" key="6">
    <source>
        <dbReference type="ARBA" id="ARBA00022840"/>
    </source>
</evidence>
<dbReference type="Proteomes" id="UP000177092">
    <property type="component" value="Unassembled WGS sequence"/>
</dbReference>
<dbReference type="NCBIfam" id="TIGR00472">
    <property type="entry name" value="pheT_bact"/>
    <property type="match status" value="1"/>
</dbReference>
<dbReference type="PANTHER" id="PTHR10947:SF0">
    <property type="entry name" value="PHENYLALANINE--TRNA LIGASE BETA SUBUNIT"/>
    <property type="match status" value="1"/>
</dbReference>
<dbReference type="SUPFAM" id="SSF56037">
    <property type="entry name" value="PheT/TilS domain"/>
    <property type="match status" value="1"/>
</dbReference>
<dbReference type="GO" id="GO:0003723">
    <property type="term" value="F:RNA binding"/>
    <property type="evidence" value="ECO:0007669"/>
    <property type="project" value="InterPro"/>
</dbReference>
<reference evidence="14 15" key="1">
    <citation type="journal article" date="2016" name="Nat. Commun.">
        <title>Thousands of microbial genomes shed light on interconnected biogeochemical processes in an aquifer system.</title>
        <authorList>
            <person name="Anantharaman K."/>
            <person name="Brown C.T."/>
            <person name="Hug L.A."/>
            <person name="Sharon I."/>
            <person name="Castelle C.J."/>
            <person name="Probst A.J."/>
            <person name="Thomas B.C."/>
            <person name="Singh A."/>
            <person name="Wilkins M.J."/>
            <person name="Karaoz U."/>
            <person name="Brodie E.L."/>
            <person name="Williams K.H."/>
            <person name="Hubbard S.S."/>
            <person name="Banfield J.F."/>
        </authorList>
    </citation>
    <scope>NUCLEOTIDE SEQUENCE [LARGE SCALE GENOMIC DNA]</scope>
</reference>
<dbReference type="EC" id="6.1.1.20" evidence="11"/>
<evidence type="ECO:0000256" key="8">
    <source>
        <dbReference type="ARBA" id="ARBA00022917"/>
    </source>
</evidence>
<gene>
    <name evidence="11" type="primary">pheT</name>
    <name evidence="14" type="ORF">A3D03_04055</name>
</gene>
<evidence type="ECO:0000256" key="10">
    <source>
        <dbReference type="ARBA" id="ARBA00049255"/>
    </source>
</evidence>